<accession>L9L8P7</accession>
<dbReference type="AlphaFoldDB" id="L9L8P7"/>
<dbReference type="EMBL" id="KB320507">
    <property type="protein sequence ID" value="ELW70077.1"/>
    <property type="molecule type" value="Genomic_DNA"/>
</dbReference>
<organism evidence="1 2">
    <name type="scientific">Tupaia chinensis</name>
    <name type="common">Chinese tree shrew</name>
    <name type="synonym">Tupaia belangeri chinensis</name>
    <dbReference type="NCBI Taxonomy" id="246437"/>
    <lineage>
        <taxon>Eukaryota</taxon>
        <taxon>Metazoa</taxon>
        <taxon>Chordata</taxon>
        <taxon>Craniata</taxon>
        <taxon>Vertebrata</taxon>
        <taxon>Euteleostomi</taxon>
        <taxon>Mammalia</taxon>
        <taxon>Eutheria</taxon>
        <taxon>Euarchontoglires</taxon>
        <taxon>Scandentia</taxon>
        <taxon>Tupaiidae</taxon>
        <taxon>Tupaia</taxon>
    </lineage>
</organism>
<dbReference type="Proteomes" id="UP000011518">
    <property type="component" value="Unassembled WGS sequence"/>
</dbReference>
<proteinExistence type="predicted"/>
<gene>
    <name evidence="1" type="ORF">TREES_T100012910</name>
</gene>
<keyword evidence="2" id="KW-1185">Reference proteome</keyword>
<evidence type="ECO:0000313" key="2">
    <source>
        <dbReference type="Proteomes" id="UP000011518"/>
    </source>
</evidence>
<protein>
    <submittedName>
        <fullName evidence="1">Uncharacterized protein</fullName>
    </submittedName>
</protein>
<reference evidence="2" key="1">
    <citation type="submission" date="2012-07" db="EMBL/GenBank/DDBJ databases">
        <title>Genome of the Chinese tree shrew, a rising model animal genetically related to primates.</title>
        <authorList>
            <person name="Zhang G."/>
            <person name="Fan Y."/>
            <person name="Yao Y."/>
            <person name="Huang Z."/>
        </authorList>
    </citation>
    <scope>NUCLEOTIDE SEQUENCE [LARGE SCALE GENOMIC DNA]</scope>
</reference>
<dbReference type="InParanoid" id="L9L8P7"/>
<evidence type="ECO:0000313" key="1">
    <source>
        <dbReference type="EMBL" id="ELW70077.1"/>
    </source>
</evidence>
<name>L9L8P7_TUPCH</name>
<reference evidence="2" key="2">
    <citation type="journal article" date="2013" name="Nat. Commun.">
        <title>Genome of the Chinese tree shrew.</title>
        <authorList>
            <person name="Fan Y."/>
            <person name="Huang Z.Y."/>
            <person name="Cao C.C."/>
            <person name="Chen C.S."/>
            <person name="Chen Y.X."/>
            <person name="Fan D.D."/>
            <person name="He J."/>
            <person name="Hou H.L."/>
            <person name="Hu L."/>
            <person name="Hu X.T."/>
            <person name="Jiang X.T."/>
            <person name="Lai R."/>
            <person name="Lang Y.S."/>
            <person name="Liang B."/>
            <person name="Liao S.G."/>
            <person name="Mu D."/>
            <person name="Ma Y.Y."/>
            <person name="Niu Y.Y."/>
            <person name="Sun X.Q."/>
            <person name="Xia J.Q."/>
            <person name="Xiao J."/>
            <person name="Xiong Z.Q."/>
            <person name="Xu L."/>
            <person name="Yang L."/>
            <person name="Zhang Y."/>
            <person name="Zhao W."/>
            <person name="Zhao X.D."/>
            <person name="Zheng Y.T."/>
            <person name="Zhou J.M."/>
            <person name="Zhu Y.B."/>
            <person name="Zhang G.J."/>
            <person name="Wang J."/>
            <person name="Yao Y.G."/>
        </authorList>
    </citation>
    <scope>NUCLEOTIDE SEQUENCE [LARGE SCALE GENOMIC DNA]</scope>
</reference>
<sequence length="95" mass="10570">MVLSYSGSAPRPQQNRQQLCRPVGPASAGVTCWAVTSQCACEGDGRGENRARRRYLPAQEQKPLRRAWMSFREPSHCCPPPRSANVFSDAQKHPC</sequence>